<dbReference type="AlphaFoldDB" id="A0A7Y0Y4A5"/>
<evidence type="ECO:0000313" key="2">
    <source>
        <dbReference type="EMBL" id="NMW65281.1"/>
    </source>
</evidence>
<proteinExistence type="predicted"/>
<evidence type="ECO:0000256" key="1">
    <source>
        <dbReference type="SAM" id="SignalP"/>
    </source>
</evidence>
<name>A0A7Y0Y4A5_9ACTO</name>
<evidence type="ECO:0008006" key="4">
    <source>
        <dbReference type="Google" id="ProtNLM"/>
    </source>
</evidence>
<accession>A0A7Y0Y4A5</accession>
<sequence>MGRKAVLATVLCLAVSLGVAACGSPKAPDSGSDEVSKQPVPHATLFEPETEWVKLAKTDKFKYWQIPRENADKAVHLERAMGGTGEFVVREGQLCFNAKHEQVPAVLLSDYQVSSEKIQISKNDFVRLGEKFKYDNGNYIGNISLIGLHGSKEKIPPAFTDSPCFKGEKYDGGMIIFENSLSN</sequence>
<dbReference type="Proteomes" id="UP000578252">
    <property type="component" value="Unassembled WGS sequence"/>
</dbReference>
<comment type="caution">
    <text evidence="2">The sequence shown here is derived from an EMBL/GenBank/DDBJ whole genome shotgun (WGS) entry which is preliminary data.</text>
</comment>
<dbReference type="RefSeq" id="WP_169772030.1">
    <property type="nucleotide sequence ID" value="NZ_JABCUR010000005.1"/>
</dbReference>
<feature type="chain" id="PRO_5038657096" description="Lipoprotein" evidence="1">
    <location>
        <begin position="21"/>
        <end position="183"/>
    </location>
</feature>
<gene>
    <name evidence="2" type="ORF">HHJ78_07020</name>
</gene>
<evidence type="ECO:0000313" key="3">
    <source>
        <dbReference type="Proteomes" id="UP000578252"/>
    </source>
</evidence>
<keyword evidence="1" id="KW-0732">Signal</keyword>
<reference evidence="2 3" key="1">
    <citation type="submission" date="2020-04" db="EMBL/GenBank/DDBJ databases">
        <title>Antimicrobial susceptibility and clonality of vaginal-derived multi-drug resistant Mobiluncus isolates in China.</title>
        <authorList>
            <person name="Zhang X."/>
        </authorList>
    </citation>
    <scope>NUCLEOTIDE SEQUENCE [LARGE SCALE GENOMIC DNA]</scope>
    <source>
        <strain evidence="2 3">13</strain>
    </source>
</reference>
<organism evidence="2 3">
    <name type="scientific">Mobiluncus mulieris</name>
    <dbReference type="NCBI Taxonomy" id="2052"/>
    <lineage>
        <taxon>Bacteria</taxon>
        <taxon>Bacillati</taxon>
        <taxon>Actinomycetota</taxon>
        <taxon>Actinomycetes</taxon>
        <taxon>Actinomycetales</taxon>
        <taxon>Actinomycetaceae</taxon>
        <taxon>Mobiluncus</taxon>
    </lineage>
</organism>
<dbReference type="EMBL" id="JABCUR010000005">
    <property type="protein sequence ID" value="NMW65281.1"/>
    <property type="molecule type" value="Genomic_DNA"/>
</dbReference>
<feature type="signal peptide" evidence="1">
    <location>
        <begin position="1"/>
        <end position="20"/>
    </location>
</feature>
<dbReference type="PROSITE" id="PS51257">
    <property type="entry name" value="PROKAR_LIPOPROTEIN"/>
    <property type="match status" value="1"/>
</dbReference>
<protein>
    <recommendedName>
        <fullName evidence="4">Lipoprotein</fullName>
    </recommendedName>
</protein>